<evidence type="ECO:0000259" key="18">
    <source>
        <dbReference type="Pfam" id="PF00361"/>
    </source>
</evidence>
<reference evidence="19" key="1">
    <citation type="journal article" date="2013" name="PLoS ONE">
        <title>The Complete Maternally and Paternally Inherited Mitochondrial Genomes of the Endangered Freshwater Mussel Solenaia carinatus (Bivalvia: Unionidae) and Implications for Unionidae Taxonomy.</title>
        <authorList>
            <person name="Huang X.C."/>
            <person name="Rong J."/>
            <person name="Liu Y."/>
            <person name="Zhang M.H."/>
            <person name="Wan Y."/>
            <person name="Ouyang S."/>
            <person name="Zhou C.H."/>
            <person name="Wu X.P."/>
        </authorList>
    </citation>
    <scope>NUCLEOTIDE SEQUENCE</scope>
</reference>
<evidence type="ECO:0000256" key="2">
    <source>
        <dbReference type="ARBA" id="ARBA00007012"/>
    </source>
</evidence>
<keyword evidence="9 17" id="KW-1278">Translocase</keyword>
<keyword evidence="15 17" id="KW-0472">Membrane</keyword>
<evidence type="ECO:0000256" key="11">
    <source>
        <dbReference type="ARBA" id="ARBA00022989"/>
    </source>
</evidence>
<dbReference type="PANTHER" id="PTHR46552:SF1">
    <property type="entry name" value="NADH-UBIQUINONE OXIDOREDUCTASE CHAIN 2"/>
    <property type="match status" value="1"/>
</dbReference>
<evidence type="ECO:0000256" key="15">
    <source>
        <dbReference type="ARBA" id="ARBA00023136"/>
    </source>
</evidence>
<dbReference type="InterPro" id="IPR001750">
    <property type="entry name" value="ND/Mrp_TM"/>
</dbReference>
<dbReference type="EC" id="7.1.1.2" evidence="3 17"/>
<evidence type="ECO:0000256" key="3">
    <source>
        <dbReference type="ARBA" id="ARBA00012944"/>
    </source>
</evidence>
<dbReference type="AlphaFoldDB" id="V9NEM6"/>
<dbReference type="GO" id="GO:0008137">
    <property type="term" value="F:NADH dehydrogenase (ubiquinone) activity"/>
    <property type="evidence" value="ECO:0007669"/>
    <property type="project" value="UniProtKB-EC"/>
</dbReference>
<proteinExistence type="inferred from homology"/>
<keyword evidence="12 17" id="KW-0520">NAD</keyword>
<reference evidence="19" key="2">
    <citation type="submission" date="2013-03" db="EMBL/GenBank/DDBJ databases">
        <authorList>
            <person name="Huang X."/>
            <person name="Wu X."/>
            <person name="Zhou C."/>
            <person name="Ouyang S."/>
        </authorList>
    </citation>
    <scope>NUCLEOTIDE SEQUENCE</scope>
</reference>
<dbReference type="EMBL" id="KC848655">
    <property type="protein sequence ID" value="AGO02025.1"/>
    <property type="molecule type" value="Genomic_DNA"/>
</dbReference>
<feature type="transmembrane region" description="Helical" evidence="17">
    <location>
        <begin position="141"/>
        <end position="163"/>
    </location>
</feature>
<dbReference type="Pfam" id="PF00361">
    <property type="entry name" value="Proton_antipo_M"/>
    <property type="match status" value="1"/>
</dbReference>
<comment type="function">
    <text evidence="17">Core subunit of the mitochondrial membrane respiratory chain NADH dehydrogenase (Complex I) which catalyzes electron transfer from NADH through the respiratory chain, using ubiquinone as an electron acceptor. Essential for the catalytic activity and assembly of complex I.</text>
</comment>
<sequence>MSAKMPTFTFMVIMSTMLVAVSTNTLFVWVMLELNMLTFIPMMHTSNSTLETESSIKYLIPQSFGSGLFMAAMLFMPITTNSKILSTTALIMKLGGAPLHSWFPITMQSINLIPGFILTTWQKLAPLVLLTIPHLAHTPLIIFSAIMSALWGSMAGLSQTNLLKLMAFSSINHLSWLMMASTFNLTITLIYLMSYSLSALPVFLYMQTPKIMTYKTTLSPPLDNHTQLALIMSVLSLASLPPLAMFLNKLPIIALMTKTNKLLMPLSLLLLGATISLYFYLSLVIMLTLNFNSLHKPTYTKNSLALKPTMYTLSMMFQCSALFLWLSNPIS</sequence>
<evidence type="ECO:0000256" key="8">
    <source>
        <dbReference type="ARBA" id="ARBA00022792"/>
    </source>
</evidence>
<feature type="domain" description="NADH:quinone oxidoreductase/Mrp antiporter transmembrane" evidence="18">
    <location>
        <begin position="84"/>
        <end position="264"/>
    </location>
</feature>
<evidence type="ECO:0000256" key="13">
    <source>
        <dbReference type="ARBA" id="ARBA00023075"/>
    </source>
</evidence>
<dbReference type="InterPro" id="IPR050175">
    <property type="entry name" value="Complex_I_Subunit_2"/>
</dbReference>
<feature type="transmembrane region" description="Helical" evidence="17">
    <location>
        <begin position="183"/>
        <end position="206"/>
    </location>
</feature>
<evidence type="ECO:0000256" key="17">
    <source>
        <dbReference type="RuleBase" id="RU003403"/>
    </source>
</evidence>
<evidence type="ECO:0000313" key="19">
    <source>
        <dbReference type="EMBL" id="AGO02025.1"/>
    </source>
</evidence>
<comment type="catalytic activity">
    <reaction evidence="16 17">
        <text>a ubiquinone + NADH + 5 H(+)(in) = a ubiquinol + NAD(+) + 4 H(+)(out)</text>
        <dbReference type="Rhea" id="RHEA:29091"/>
        <dbReference type="Rhea" id="RHEA-COMP:9565"/>
        <dbReference type="Rhea" id="RHEA-COMP:9566"/>
        <dbReference type="ChEBI" id="CHEBI:15378"/>
        <dbReference type="ChEBI" id="CHEBI:16389"/>
        <dbReference type="ChEBI" id="CHEBI:17976"/>
        <dbReference type="ChEBI" id="CHEBI:57540"/>
        <dbReference type="ChEBI" id="CHEBI:57945"/>
        <dbReference type="EC" id="7.1.1.2"/>
    </reaction>
</comment>
<evidence type="ECO:0000256" key="7">
    <source>
        <dbReference type="ARBA" id="ARBA00022692"/>
    </source>
</evidence>
<keyword evidence="14 17" id="KW-0496">Mitochondrion</keyword>
<feature type="transmembrane region" description="Helical" evidence="17">
    <location>
        <begin position="99"/>
        <end position="121"/>
    </location>
</feature>
<evidence type="ECO:0000256" key="16">
    <source>
        <dbReference type="ARBA" id="ARBA00049551"/>
    </source>
</evidence>
<comment type="similarity">
    <text evidence="2 17">Belongs to the complex I subunit 2 family.</text>
</comment>
<keyword evidence="11 17" id="KW-1133">Transmembrane helix</keyword>
<keyword evidence="13 17" id="KW-0830">Ubiquinone</keyword>
<keyword evidence="7 17" id="KW-0812">Transmembrane</keyword>
<feature type="transmembrane region" description="Helical" evidence="17">
    <location>
        <begin position="268"/>
        <end position="289"/>
    </location>
</feature>
<dbReference type="InterPro" id="IPR003917">
    <property type="entry name" value="NADH_UbQ_OxRdtase_chain2"/>
</dbReference>
<comment type="subcellular location">
    <subcellularLocation>
        <location evidence="1 17">Mitochondrion inner membrane</location>
        <topology evidence="1 17">Multi-pass membrane protein</topology>
    </subcellularLocation>
</comment>
<evidence type="ECO:0000256" key="10">
    <source>
        <dbReference type="ARBA" id="ARBA00022982"/>
    </source>
</evidence>
<dbReference type="PANTHER" id="PTHR46552">
    <property type="entry name" value="NADH-UBIQUINONE OXIDOREDUCTASE CHAIN 2"/>
    <property type="match status" value="1"/>
</dbReference>
<dbReference type="PRINTS" id="PR01436">
    <property type="entry name" value="NADHDHGNASE2"/>
</dbReference>
<geneLocation type="mitochondrion" evidence="19"/>
<dbReference type="GO" id="GO:0005743">
    <property type="term" value="C:mitochondrial inner membrane"/>
    <property type="evidence" value="ECO:0007669"/>
    <property type="project" value="UniProtKB-SubCell"/>
</dbReference>
<accession>V9NEM6</accession>
<evidence type="ECO:0000256" key="9">
    <source>
        <dbReference type="ARBA" id="ARBA00022967"/>
    </source>
</evidence>
<gene>
    <name evidence="19" type="primary">nad2</name>
</gene>
<evidence type="ECO:0000256" key="12">
    <source>
        <dbReference type="ARBA" id="ARBA00023027"/>
    </source>
</evidence>
<feature type="transmembrane region" description="Helical" evidence="17">
    <location>
        <begin position="226"/>
        <end position="247"/>
    </location>
</feature>
<keyword evidence="6 17" id="KW-0679">Respiratory chain</keyword>
<evidence type="ECO:0000256" key="14">
    <source>
        <dbReference type="ARBA" id="ARBA00023128"/>
    </source>
</evidence>
<keyword evidence="10 17" id="KW-0249">Electron transport</keyword>
<organism evidence="19">
    <name type="scientific">Solenaia carinata</name>
    <dbReference type="NCBI Taxonomy" id="1903492"/>
    <lineage>
        <taxon>Eukaryota</taxon>
        <taxon>Metazoa</taxon>
        <taxon>Spiralia</taxon>
        <taxon>Lophotrochozoa</taxon>
        <taxon>Mollusca</taxon>
        <taxon>Bivalvia</taxon>
        <taxon>Autobranchia</taxon>
        <taxon>Heteroconchia</taxon>
        <taxon>Palaeoheterodonta</taxon>
        <taxon>Unionida</taxon>
        <taxon>Unionoidea</taxon>
        <taxon>Unionidae</taxon>
        <taxon>Gonideinae</taxon>
        <taxon>Solenaia</taxon>
    </lineage>
</organism>
<feature type="transmembrane region" description="Helical" evidence="17">
    <location>
        <begin position="7"/>
        <end position="32"/>
    </location>
</feature>
<evidence type="ECO:0000256" key="5">
    <source>
        <dbReference type="ARBA" id="ARBA00022448"/>
    </source>
</evidence>
<evidence type="ECO:0000256" key="6">
    <source>
        <dbReference type="ARBA" id="ARBA00022660"/>
    </source>
</evidence>
<feature type="transmembrane region" description="Helical" evidence="17">
    <location>
        <begin position="58"/>
        <end position="78"/>
    </location>
</feature>
<name>V9NEM6_9BIVA</name>
<evidence type="ECO:0000256" key="4">
    <source>
        <dbReference type="ARBA" id="ARBA00021008"/>
    </source>
</evidence>
<keyword evidence="5" id="KW-0813">Transport</keyword>
<feature type="transmembrane region" description="Helical" evidence="17">
    <location>
        <begin position="309"/>
        <end position="326"/>
    </location>
</feature>
<dbReference type="GO" id="GO:0006120">
    <property type="term" value="P:mitochondrial electron transport, NADH to ubiquinone"/>
    <property type="evidence" value="ECO:0007669"/>
    <property type="project" value="InterPro"/>
</dbReference>
<evidence type="ECO:0000256" key="1">
    <source>
        <dbReference type="ARBA" id="ARBA00004448"/>
    </source>
</evidence>
<protein>
    <recommendedName>
        <fullName evidence="4 17">NADH-ubiquinone oxidoreductase chain 2</fullName>
        <ecNumber evidence="3 17">7.1.1.2</ecNumber>
    </recommendedName>
</protein>
<keyword evidence="8 17" id="KW-0999">Mitochondrion inner membrane</keyword>